<dbReference type="AlphaFoldDB" id="A0A3Q9FZI1"/>
<proteinExistence type="predicted"/>
<dbReference type="InterPro" id="IPR026496">
    <property type="entry name" value="GRASP_targ"/>
</dbReference>
<feature type="compositionally biased region" description="Basic and acidic residues" evidence="1">
    <location>
        <begin position="81"/>
        <end position="94"/>
    </location>
</feature>
<feature type="compositionally biased region" description="Low complexity" evidence="1">
    <location>
        <begin position="67"/>
        <end position="80"/>
    </location>
</feature>
<feature type="region of interest" description="Disordered" evidence="1">
    <location>
        <begin position="59"/>
        <end position="94"/>
    </location>
</feature>
<dbReference type="EMBL" id="CP034587">
    <property type="protein sequence ID" value="AZQ74328.1"/>
    <property type="molecule type" value="Genomic_DNA"/>
</dbReference>
<accession>A0A3Q9FZI1</accession>
<evidence type="ECO:0000313" key="3">
    <source>
        <dbReference type="Proteomes" id="UP000267900"/>
    </source>
</evidence>
<evidence type="ECO:0000256" key="1">
    <source>
        <dbReference type="SAM" id="MobiDB-lite"/>
    </source>
</evidence>
<dbReference type="OrthoDB" id="3831512at2"/>
<dbReference type="RefSeq" id="WP_126916831.1">
    <property type="nucleotide sequence ID" value="NZ_CP034587.1"/>
</dbReference>
<sequence length="94" mass="10246">MSATTDTERVTSATNLTLVRPWCAGRLAPYPMTVRRPHATVTIDPATQLGVFRDRVGQVVEMGKHGTSQGTETSTTTNSDSRNDQGHDQDSEQD</sequence>
<evidence type="ECO:0000313" key="2">
    <source>
        <dbReference type="EMBL" id="AZQ74328.1"/>
    </source>
</evidence>
<dbReference type="Pfam" id="PF14408">
    <property type="entry name" value="Actino_peptide"/>
    <property type="match status" value="1"/>
</dbReference>
<dbReference type="Proteomes" id="UP000267900">
    <property type="component" value="Chromosome"/>
</dbReference>
<protein>
    <submittedName>
        <fullName evidence="2">Putative ATP-grasp-modified RiPP</fullName>
    </submittedName>
</protein>
<reference evidence="2 3" key="1">
    <citation type="submission" date="2018-12" db="EMBL/GenBank/DDBJ databases">
        <title>The whole draft genome of Streptomyce luteoverticillatus CGMCC 15060.</title>
        <authorList>
            <person name="Feng Z."/>
            <person name="Chen G."/>
            <person name="Zhang J."/>
            <person name="Zhu H."/>
            <person name="Yu X."/>
            <person name="Zhang W."/>
            <person name="Zhang X."/>
        </authorList>
    </citation>
    <scope>NUCLEOTIDE SEQUENCE [LARGE SCALE GENOMIC DNA]</scope>
    <source>
        <strain evidence="2 3">CGMCC 15060</strain>
    </source>
</reference>
<name>A0A3Q9FZI1_STRLT</name>
<organism evidence="2 3">
    <name type="scientific">Streptomyces luteoverticillatus</name>
    <name type="common">Streptoverticillium luteoverticillatus</name>
    <dbReference type="NCBI Taxonomy" id="66425"/>
    <lineage>
        <taxon>Bacteria</taxon>
        <taxon>Bacillati</taxon>
        <taxon>Actinomycetota</taxon>
        <taxon>Actinomycetes</taxon>
        <taxon>Kitasatosporales</taxon>
        <taxon>Streptomycetaceae</taxon>
        <taxon>Streptomyces</taxon>
    </lineage>
</organism>
<keyword evidence="3" id="KW-1185">Reference proteome</keyword>
<gene>
    <name evidence="2" type="primary">tgmA</name>
    <name evidence="2" type="ORF">EKH77_26710</name>
</gene>
<dbReference type="NCBIfam" id="TIGR04186">
    <property type="entry name" value="GRASP_targ"/>
    <property type="match status" value="1"/>
</dbReference>
<dbReference type="InterPro" id="IPR025843">
    <property type="entry name" value="Actino_peptide"/>
</dbReference>